<dbReference type="EMBL" id="FOXR01000014">
    <property type="protein sequence ID" value="SFQ14439.1"/>
    <property type="molecule type" value="Genomic_DNA"/>
</dbReference>
<reference evidence="1 2" key="1">
    <citation type="submission" date="2016-10" db="EMBL/GenBank/DDBJ databases">
        <authorList>
            <person name="de Groot N.N."/>
        </authorList>
    </citation>
    <scope>NUCLEOTIDE SEQUENCE [LARGE SCALE GENOMIC DNA]</scope>
    <source>
        <strain evidence="1 2">DSM 20678</strain>
    </source>
</reference>
<dbReference type="PANTHER" id="PTHR36848:SF2">
    <property type="entry name" value="SECRETED PROTEIN"/>
    <property type="match status" value="1"/>
</dbReference>
<organism evidence="1 2">
    <name type="scientific">Caldicoprobacter faecalis</name>
    <dbReference type="NCBI Taxonomy" id="937334"/>
    <lineage>
        <taxon>Bacteria</taxon>
        <taxon>Bacillati</taxon>
        <taxon>Bacillota</taxon>
        <taxon>Clostridia</taxon>
        <taxon>Caldicoprobacterales</taxon>
        <taxon>Caldicoprobacteraceae</taxon>
        <taxon>Caldicoprobacter</taxon>
    </lineage>
</organism>
<keyword evidence="2" id="KW-1185">Reference proteome</keyword>
<evidence type="ECO:0000313" key="2">
    <source>
        <dbReference type="Proteomes" id="UP000198577"/>
    </source>
</evidence>
<dbReference type="Gene3D" id="2.60.120.260">
    <property type="entry name" value="Galactose-binding domain-like"/>
    <property type="match status" value="1"/>
</dbReference>
<protein>
    <submittedName>
        <fullName evidence="1">Alpha-L-rhamnosidase</fullName>
    </submittedName>
</protein>
<proteinExistence type="predicted"/>
<gene>
    <name evidence="1" type="ORF">SAMN05444406_1145</name>
</gene>
<dbReference type="AlphaFoldDB" id="A0A1I5W3Z2"/>
<accession>A0A1I5W3Z2</accession>
<sequence length="1003" mass="114500">MDLQEFKNPAPIYRPAPFWSWNDKLDKEELKRQISEMAQKGWGGYFMHSRVGLVTGYLSQQWMEMVRTCAQHARATQTFAWLYDEDKWPSGFAGGEVPTASEEYRSRTLVLLKKEELTENDTVLAEYVHEGDTYYICKRVSTLGNAWFNGTCYVDLMNPEAVKAFIDCTHERYKEACGEYFGKEIPGIFTDEPCYLMAGHYNVPALPWSECLPPFFKDLKGYDIEEHLHELFFDVDDYRKVRFDFFDAATRLFLESFTKEYYTWCENNNLKMTGHFMAEDTLVSQLQWIGAAMPHYEFMHWPGIDKLGRHVDQLVTVKQVTSVVDQLGKERAFCEVFGCIGQQSSFYHRKWIADWQAALGISFVNHHLSLYSMRGERKRDYPPNFYYQQPWWENERQFGDYIGRLCYAVSQGKRDVDILVLHPIASVWSEYSPLHRYNNYAIEKGVYDEPFTNLSKTLMANKLDFHYGDEMIMEKYAKVVDGKLVIGQHSYSTVVVPPALTLRSSTVRLLKEFAQAAGPDRLIFMYPMPERIDGKVAAIDWPEGIHRVKTVSDVIFILDGYYKDRIKIIDEATGSNAHKVLCHQRSLSQGRLLFLANTDEKREVWAKVSVPGQGTPLILDLMSGEVFRLPAVWRDGRIEFKVRFYPAGSLLILLPNAEIPAKPAPAYLDSGVQLVEQPLALQFVRDWEVSVLEQNVMPINDVTLYLDGKLVAQDEPVTKVLHQWFYKAPEGTPFRAEYIFEVLNLPEGEVFAAIEVAENLDRITCNGVEVKPLKRRGEMGAFDPQKSWKDVNFTKVPLTGTLVKGKNKLVLEGKKSNNITGPGTHLRVEDFKSHAPTEVEAVYIVGDFAVVDDDKVKFAIDGCISVSNCGNLTVSGYPFYAGKAEFKSCVDLKADVIEEGKRIYLKINDVEAACIELYVNGEYCGVKYWRPYVFDVTEFIRAGQNEIKLVAATTLFNLMGPNRVAGIEDALFVGPHTFVDFANFTERYTVLPFGIGSATIMLG</sequence>
<dbReference type="SUPFAM" id="SSF49785">
    <property type="entry name" value="Galactose-binding domain-like"/>
    <property type="match status" value="1"/>
</dbReference>
<name>A0A1I5W3Z2_9FIRM</name>
<evidence type="ECO:0000313" key="1">
    <source>
        <dbReference type="EMBL" id="SFQ14439.1"/>
    </source>
</evidence>
<dbReference type="InterPro" id="IPR008979">
    <property type="entry name" value="Galactose-bd-like_sf"/>
</dbReference>
<dbReference type="RefSeq" id="WP_025746769.1">
    <property type="nucleotide sequence ID" value="NZ_FOXR01000014.1"/>
</dbReference>
<dbReference type="InterPro" id="IPR053161">
    <property type="entry name" value="Ulvan_degrading_GH"/>
</dbReference>
<dbReference type="Proteomes" id="UP000198577">
    <property type="component" value="Unassembled WGS sequence"/>
</dbReference>
<dbReference type="OrthoDB" id="9761519at2"/>
<dbReference type="STRING" id="937334.SAMN05444406_1145"/>
<dbReference type="PANTHER" id="PTHR36848">
    <property type="entry name" value="DNA-BINDING PROTEIN (PUTATIVE SECRETED PROTEIN)-RELATED"/>
    <property type="match status" value="1"/>
</dbReference>